<dbReference type="InterPro" id="IPR054816">
    <property type="entry name" value="Lipoprotein_mollicutes-type_CS"/>
</dbReference>
<evidence type="ECO:0000313" key="1">
    <source>
        <dbReference type="EMBL" id="PPE05040.1"/>
    </source>
</evidence>
<evidence type="ECO:0000313" key="2">
    <source>
        <dbReference type="Proteomes" id="UP000239010"/>
    </source>
</evidence>
<keyword evidence="2" id="KW-1185">Reference proteome</keyword>
<organism evidence="1 2">
    <name type="scientific">Entomoplasma ellychniae</name>
    <dbReference type="NCBI Taxonomy" id="2114"/>
    <lineage>
        <taxon>Bacteria</taxon>
        <taxon>Bacillati</taxon>
        <taxon>Mycoplasmatota</taxon>
        <taxon>Mollicutes</taxon>
        <taxon>Entomoplasmatales</taxon>
        <taxon>Entomoplasmataceae</taxon>
        <taxon>Entomoplasma</taxon>
    </lineage>
</organism>
<gene>
    <name evidence="1" type="ORF">EELLY_v1c07280</name>
</gene>
<name>A0A8E2UB38_9MOLU</name>
<protein>
    <submittedName>
        <fullName evidence="1">Uncharacterized protein</fullName>
    </submittedName>
</protein>
<dbReference type="EMBL" id="PHND01000001">
    <property type="protein sequence ID" value="PPE05040.1"/>
    <property type="molecule type" value="Genomic_DNA"/>
</dbReference>
<comment type="caution">
    <text evidence="1">The sequence shown here is derived from an EMBL/GenBank/DDBJ whole genome shotgun (WGS) entry which is preliminary data.</text>
</comment>
<dbReference type="AlphaFoldDB" id="A0A8E2UB38"/>
<reference evidence="1 2" key="1">
    <citation type="submission" date="2017-11" db="EMBL/GenBank/DDBJ databases">
        <title>Genome sequence of Entomoplasma ellychniae ELCN-1 (ATCC 43707).</title>
        <authorList>
            <person name="Lo W.-S."/>
            <person name="Gasparich G.E."/>
            <person name="Kuo C.-H."/>
        </authorList>
    </citation>
    <scope>NUCLEOTIDE SEQUENCE [LARGE SCALE GENOMIC DNA]</scope>
    <source>
        <strain evidence="1 2">ELCN-1</strain>
    </source>
</reference>
<dbReference type="NCBIfam" id="NF038029">
    <property type="entry name" value="LP_plasma"/>
    <property type="match status" value="1"/>
</dbReference>
<dbReference type="Proteomes" id="UP000239010">
    <property type="component" value="Unassembled WGS sequence"/>
</dbReference>
<sequence>MKKLLSIFGATSLVATSGTFVLRNNNNINLNYENKEDVSGKTLEKNTISIMSVSSKIHELAKSKTFKSIEDAENEIINNKLEGTQIKTKDSDSVISDSDGNDIINDYVSISFEASLLDDYQWDNDWTEGVVEITTAVKIDNREVKEPLEVSKIFDSLYTEVPATDDKVAHKRYFYDLHKAIVEILNTNFQDGEIINVKLKDPLKDSTFINEEVSFVVEVMLKKKWKWNNNLPSSINTFEFKLKVDQRTEVQFENIKEDILSKISNSKKYYSESEAIDAINNYKNTSEIEQIKNGDIELEIQEKSYSQDYPLSTKEFEIVVKLNSEKIKWSDETISDKKIDLSTTIDTRQVVKKQEVEKILQNIVNDQNQFNTEGDLINVLNNTTIGDGVNIGKIEINIINNEANVDIQILMDSKHRWDDEDDNNKDWTLNLKTKIEDTRIDLSSVKQKINEELNSQNFNSQDEIKNYIANSLKYTGLKISDISIEGDKESQWLVSLKLVLDLKYTWIDLSKDEKEILMVVS</sequence>
<dbReference type="RefSeq" id="WP_104206115.1">
    <property type="nucleotide sequence ID" value="NZ_PHND01000001.1"/>
</dbReference>
<proteinExistence type="predicted"/>
<accession>A0A8E2UB38</accession>